<dbReference type="OrthoDB" id="5791869at2"/>
<evidence type="ECO:0000259" key="2">
    <source>
        <dbReference type="PROSITE" id="PS50404"/>
    </source>
</evidence>
<accession>A0A512NA22</accession>
<sequence>MADVILHHYAASPFAEKVRVALGLKQAAWKSVDIPNVMPKPDLMPLTGGYRKTPVMQIGADIYCDTQLIMLELDRRLPTPSLLPKGREGEARAITMWVDRNIFGPAVGVVMSQIPIEGRFGEAFKKDRSEFSGRNFDPERLRAALPMVRDQTYALLFIARAMLSDGRKFLLGAEPCLADCALYNPVWFIQSQLGETAAPLDQLPEIVAWSQRMKALGAGKRTDIKASEALDVAKAAKPGDTAVDSGDPSGLKAGQKISVTPDDTGRVPVEGILVGLTPDRVSILRSDPRVGDVVVHFPRAGFVVVPS</sequence>
<dbReference type="GO" id="GO:0016740">
    <property type="term" value="F:transferase activity"/>
    <property type="evidence" value="ECO:0007669"/>
    <property type="project" value="UniProtKB-KW"/>
</dbReference>
<dbReference type="InterPro" id="IPR058268">
    <property type="entry name" value="DUF7962"/>
</dbReference>
<dbReference type="RefSeq" id="WP_147149868.1">
    <property type="nucleotide sequence ID" value="NZ_BKAJ01000045.1"/>
</dbReference>
<dbReference type="Pfam" id="PF25907">
    <property type="entry name" value="DUF7962"/>
    <property type="match status" value="1"/>
</dbReference>
<dbReference type="Pfam" id="PF13417">
    <property type="entry name" value="GST_N_3"/>
    <property type="match status" value="1"/>
</dbReference>
<dbReference type="InterPro" id="IPR036282">
    <property type="entry name" value="Glutathione-S-Trfase_C_sf"/>
</dbReference>
<evidence type="ECO:0000313" key="3">
    <source>
        <dbReference type="EMBL" id="GEP55793.1"/>
    </source>
</evidence>
<keyword evidence="4" id="KW-1185">Reference proteome</keyword>
<keyword evidence="3" id="KW-0808">Transferase</keyword>
<dbReference type="Gene3D" id="3.40.30.110">
    <property type="match status" value="2"/>
</dbReference>
<comment type="caution">
    <text evidence="3">The sequence shown here is derived from an EMBL/GenBank/DDBJ whole genome shotgun (WGS) entry which is preliminary data.</text>
</comment>
<protein>
    <submittedName>
        <fullName evidence="3">Glutathione S-transferase</fullName>
    </submittedName>
</protein>
<evidence type="ECO:0000313" key="4">
    <source>
        <dbReference type="Proteomes" id="UP000321058"/>
    </source>
</evidence>
<organism evidence="3 4">
    <name type="scientific">Reyranella soli</name>
    <dbReference type="NCBI Taxonomy" id="1230389"/>
    <lineage>
        <taxon>Bacteria</taxon>
        <taxon>Pseudomonadati</taxon>
        <taxon>Pseudomonadota</taxon>
        <taxon>Alphaproteobacteria</taxon>
        <taxon>Hyphomicrobiales</taxon>
        <taxon>Reyranellaceae</taxon>
        <taxon>Reyranella</taxon>
    </lineage>
</organism>
<dbReference type="CDD" id="cd00570">
    <property type="entry name" value="GST_N_family"/>
    <property type="match status" value="1"/>
</dbReference>
<feature type="domain" description="GST N-terminal" evidence="2">
    <location>
        <begin position="2"/>
        <end position="81"/>
    </location>
</feature>
<dbReference type="InterPro" id="IPR004045">
    <property type="entry name" value="Glutathione_S-Trfase_N"/>
</dbReference>
<dbReference type="AlphaFoldDB" id="A0A512NA22"/>
<dbReference type="InterPro" id="IPR036249">
    <property type="entry name" value="Thioredoxin-like_sf"/>
</dbReference>
<gene>
    <name evidence="3" type="ORF">RSO01_29590</name>
</gene>
<dbReference type="SUPFAM" id="SSF52833">
    <property type="entry name" value="Thioredoxin-like"/>
    <property type="match status" value="1"/>
</dbReference>
<name>A0A512NA22_9HYPH</name>
<dbReference type="SUPFAM" id="SSF47616">
    <property type="entry name" value="GST C-terminal domain-like"/>
    <property type="match status" value="1"/>
</dbReference>
<feature type="region of interest" description="Disordered" evidence="1">
    <location>
        <begin position="237"/>
        <end position="260"/>
    </location>
</feature>
<dbReference type="PROSITE" id="PS50404">
    <property type="entry name" value="GST_NTER"/>
    <property type="match status" value="1"/>
</dbReference>
<reference evidence="3 4" key="1">
    <citation type="submission" date="2019-07" db="EMBL/GenBank/DDBJ databases">
        <title>Whole genome shotgun sequence of Reyranella soli NBRC 108950.</title>
        <authorList>
            <person name="Hosoyama A."/>
            <person name="Uohara A."/>
            <person name="Ohji S."/>
            <person name="Ichikawa N."/>
        </authorList>
    </citation>
    <scope>NUCLEOTIDE SEQUENCE [LARGE SCALE GENOMIC DNA]</scope>
    <source>
        <strain evidence="3 4">NBRC 108950</strain>
    </source>
</reference>
<evidence type="ECO:0000256" key="1">
    <source>
        <dbReference type="SAM" id="MobiDB-lite"/>
    </source>
</evidence>
<dbReference type="Proteomes" id="UP000321058">
    <property type="component" value="Unassembled WGS sequence"/>
</dbReference>
<proteinExistence type="predicted"/>
<dbReference type="EMBL" id="BKAJ01000045">
    <property type="protein sequence ID" value="GEP55793.1"/>
    <property type="molecule type" value="Genomic_DNA"/>
</dbReference>